<keyword evidence="1" id="KW-0677">Repeat</keyword>
<dbReference type="CDD" id="cd09487">
    <property type="entry name" value="SAM_superfamily"/>
    <property type="match status" value="1"/>
</dbReference>
<feature type="region of interest" description="Disordered" evidence="2">
    <location>
        <begin position="53"/>
        <end position="79"/>
    </location>
</feature>
<dbReference type="SUPFAM" id="SSF47769">
    <property type="entry name" value="SAM/Pointed domain"/>
    <property type="match status" value="1"/>
</dbReference>
<feature type="region of interest" description="Disordered" evidence="2">
    <location>
        <begin position="1"/>
        <end position="39"/>
    </location>
</feature>
<dbReference type="EMBL" id="JAUJYN010000001">
    <property type="protein sequence ID" value="KAK1281382.1"/>
    <property type="molecule type" value="Genomic_DNA"/>
</dbReference>
<accession>A0AAV9BY51</accession>
<evidence type="ECO:0000259" key="3">
    <source>
        <dbReference type="PROSITE" id="PS50105"/>
    </source>
</evidence>
<dbReference type="AlphaFoldDB" id="A0AAV9BY51"/>
<evidence type="ECO:0000256" key="1">
    <source>
        <dbReference type="ARBA" id="ARBA00022737"/>
    </source>
</evidence>
<organism evidence="4 5">
    <name type="scientific">Acorus gramineus</name>
    <name type="common">Dwarf sweet flag</name>
    <dbReference type="NCBI Taxonomy" id="55184"/>
    <lineage>
        <taxon>Eukaryota</taxon>
        <taxon>Viridiplantae</taxon>
        <taxon>Streptophyta</taxon>
        <taxon>Embryophyta</taxon>
        <taxon>Tracheophyta</taxon>
        <taxon>Spermatophyta</taxon>
        <taxon>Magnoliopsida</taxon>
        <taxon>Liliopsida</taxon>
        <taxon>Acoraceae</taxon>
        <taxon>Acorus</taxon>
    </lineage>
</organism>
<keyword evidence="5" id="KW-1185">Reference proteome</keyword>
<dbReference type="InterPro" id="IPR001660">
    <property type="entry name" value="SAM"/>
</dbReference>
<dbReference type="SMART" id="SM00454">
    <property type="entry name" value="SAM"/>
    <property type="match status" value="1"/>
</dbReference>
<evidence type="ECO:0000256" key="2">
    <source>
        <dbReference type="SAM" id="MobiDB-lite"/>
    </source>
</evidence>
<name>A0AAV9BY51_ACOGR</name>
<comment type="caution">
    <text evidence="4">The sequence shown here is derived from an EMBL/GenBank/DDBJ whole genome shotgun (WGS) entry which is preliminary data.</text>
</comment>
<reference evidence="4" key="1">
    <citation type="journal article" date="2023" name="Nat. Commun.">
        <title>Diploid and tetraploid genomes of Acorus and the evolution of monocots.</title>
        <authorList>
            <person name="Ma L."/>
            <person name="Liu K.W."/>
            <person name="Li Z."/>
            <person name="Hsiao Y.Y."/>
            <person name="Qi Y."/>
            <person name="Fu T."/>
            <person name="Tang G.D."/>
            <person name="Zhang D."/>
            <person name="Sun W.H."/>
            <person name="Liu D.K."/>
            <person name="Li Y."/>
            <person name="Chen G.Z."/>
            <person name="Liu X.D."/>
            <person name="Liao X.Y."/>
            <person name="Jiang Y.T."/>
            <person name="Yu X."/>
            <person name="Hao Y."/>
            <person name="Huang J."/>
            <person name="Zhao X.W."/>
            <person name="Ke S."/>
            <person name="Chen Y.Y."/>
            <person name="Wu W.L."/>
            <person name="Hsu J.L."/>
            <person name="Lin Y.F."/>
            <person name="Huang M.D."/>
            <person name="Li C.Y."/>
            <person name="Huang L."/>
            <person name="Wang Z.W."/>
            <person name="Zhao X."/>
            <person name="Zhong W.Y."/>
            <person name="Peng D.H."/>
            <person name="Ahmad S."/>
            <person name="Lan S."/>
            <person name="Zhang J.S."/>
            <person name="Tsai W.C."/>
            <person name="Van de Peer Y."/>
            <person name="Liu Z.J."/>
        </authorList>
    </citation>
    <scope>NUCLEOTIDE SEQUENCE</scope>
    <source>
        <strain evidence="4">SCP</strain>
    </source>
</reference>
<dbReference type="PROSITE" id="PS50105">
    <property type="entry name" value="SAM_DOMAIN"/>
    <property type="match status" value="1"/>
</dbReference>
<dbReference type="Gene3D" id="1.10.150.50">
    <property type="entry name" value="Transcription Factor, Ets-1"/>
    <property type="match status" value="1"/>
</dbReference>
<protein>
    <recommendedName>
        <fullName evidence="3">SAM domain-containing protein</fullName>
    </recommendedName>
</protein>
<feature type="compositionally biased region" description="Basic and acidic residues" evidence="2">
    <location>
        <begin position="1"/>
        <end position="22"/>
    </location>
</feature>
<proteinExistence type="predicted"/>
<dbReference type="InterPro" id="IPR013761">
    <property type="entry name" value="SAM/pointed_sf"/>
</dbReference>
<dbReference type="PANTHER" id="PTHR10627">
    <property type="entry name" value="SCP160"/>
    <property type="match status" value="1"/>
</dbReference>
<sequence length="291" mass="32614">MAKAKDTNFRTSACRKDSKSDDQPQNSLDLMIEQDPDEEDSWIIVKKQKITILIPPSSPEQSQKTQNKKASKQEKSEGTIACRSHVVDTIRRTYSRSKKKRSASNQSEYKLQADVIENRTWDLPNNEKEGLSPPACRTTAIVSDFFTEEPILNPSPHHVNSTGNTMFCNGVFDNGASGPKQPKPLLATIGRVDPTISVNGCGSGIPLMNRWMRAPYLERELAKAGGMRRWLELQGLGQFVRIFEKENVGKYQLLNLTMGKLKDMGANAVGPRRKLIHAIDCICQPFKLHAF</sequence>
<reference evidence="4" key="2">
    <citation type="submission" date="2023-06" db="EMBL/GenBank/DDBJ databases">
        <authorList>
            <person name="Ma L."/>
            <person name="Liu K.-W."/>
            <person name="Li Z."/>
            <person name="Hsiao Y.-Y."/>
            <person name="Qi Y."/>
            <person name="Fu T."/>
            <person name="Tang G."/>
            <person name="Zhang D."/>
            <person name="Sun W.-H."/>
            <person name="Liu D.-K."/>
            <person name="Li Y."/>
            <person name="Chen G.-Z."/>
            <person name="Liu X.-D."/>
            <person name="Liao X.-Y."/>
            <person name="Jiang Y.-T."/>
            <person name="Yu X."/>
            <person name="Hao Y."/>
            <person name="Huang J."/>
            <person name="Zhao X.-W."/>
            <person name="Ke S."/>
            <person name="Chen Y.-Y."/>
            <person name="Wu W.-L."/>
            <person name="Hsu J.-L."/>
            <person name="Lin Y.-F."/>
            <person name="Huang M.-D."/>
            <person name="Li C.-Y."/>
            <person name="Huang L."/>
            <person name="Wang Z.-W."/>
            <person name="Zhao X."/>
            <person name="Zhong W.-Y."/>
            <person name="Peng D.-H."/>
            <person name="Ahmad S."/>
            <person name="Lan S."/>
            <person name="Zhang J.-S."/>
            <person name="Tsai W.-C."/>
            <person name="Van De Peer Y."/>
            <person name="Liu Z.-J."/>
        </authorList>
    </citation>
    <scope>NUCLEOTIDE SEQUENCE</scope>
    <source>
        <strain evidence="4">SCP</strain>
        <tissue evidence="4">Leaves</tissue>
    </source>
</reference>
<feature type="domain" description="SAM" evidence="3">
    <location>
        <begin position="230"/>
        <end position="285"/>
    </location>
</feature>
<dbReference type="Proteomes" id="UP001179952">
    <property type="component" value="Unassembled WGS sequence"/>
</dbReference>
<evidence type="ECO:0000313" key="5">
    <source>
        <dbReference type="Proteomes" id="UP001179952"/>
    </source>
</evidence>
<dbReference type="PANTHER" id="PTHR10627:SF68">
    <property type="entry name" value="F26K24.15 PROTEIN-RELATED"/>
    <property type="match status" value="1"/>
</dbReference>
<evidence type="ECO:0000313" key="4">
    <source>
        <dbReference type="EMBL" id="KAK1281382.1"/>
    </source>
</evidence>
<dbReference type="Pfam" id="PF07647">
    <property type="entry name" value="SAM_2"/>
    <property type="match status" value="1"/>
</dbReference>
<gene>
    <name evidence="4" type="ORF">QJS04_geneDACA003157</name>
</gene>